<accession>A0A1G1X9K3</accession>
<evidence type="ECO:0000256" key="1">
    <source>
        <dbReference type="ARBA" id="ARBA00022679"/>
    </source>
</evidence>
<dbReference type="Pfam" id="PF00535">
    <property type="entry name" value="Glycos_transf_2"/>
    <property type="match status" value="1"/>
</dbReference>
<protein>
    <recommendedName>
        <fullName evidence="6">Glycosyltransferase 2-like domain-containing protein</fullName>
    </recommendedName>
</protein>
<evidence type="ECO:0000313" key="5">
    <source>
        <dbReference type="Proteomes" id="UP000177941"/>
    </source>
</evidence>
<dbReference type="Pfam" id="PF02709">
    <property type="entry name" value="Glyco_transf_7C"/>
    <property type="match status" value="1"/>
</dbReference>
<feature type="domain" description="Glycosyltransferase 2-like" evidence="2">
    <location>
        <begin position="5"/>
        <end position="145"/>
    </location>
</feature>
<proteinExistence type="predicted"/>
<feature type="domain" description="Galactosyltransferase C-terminal" evidence="3">
    <location>
        <begin position="150"/>
        <end position="205"/>
    </location>
</feature>
<dbReference type="GO" id="GO:0016740">
    <property type="term" value="F:transferase activity"/>
    <property type="evidence" value="ECO:0007669"/>
    <property type="project" value="UniProtKB-KW"/>
</dbReference>
<dbReference type="InterPro" id="IPR001173">
    <property type="entry name" value="Glyco_trans_2-like"/>
</dbReference>
<gene>
    <name evidence="4" type="ORF">A3E36_04145</name>
</gene>
<dbReference type="PANTHER" id="PTHR43179:SF7">
    <property type="entry name" value="RHAMNOSYLTRANSFERASE WBBL"/>
    <property type="match status" value="1"/>
</dbReference>
<comment type="caution">
    <text evidence="4">The sequence shown here is derived from an EMBL/GenBank/DDBJ whole genome shotgun (WGS) entry which is preliminary data.</text>
</comment>
<sequence>MSIGVVIVTHNNEQTILPCLKSVEAQGISDICVVDSASMDTTGAVLRQEMYQYIALPENKGFSYAANKGVPEVAGDYILFLNPDAELLPGAINAMQSGIQLHRDARVVGGLLVDARGRIQQDAYGDEIHLMSMFTRHMQTKRQVRDISPAAWVSGGSLMIQRDTFQKIGGFDEQFFLYWEDVDLCRRVRSLGYGVYVVPNARISHLRGVSSKDRRRKTQLYDASANRYFQKYYSPLICYFQLIARKLYRLLRPLAR</sequence>
<dbReference type="InterPro" id="IPR029044">
    <property type="entry name" value="Nucleotide-diphossugar_trans"/>
</dbReference>
<dbReference type="AlphaFoldDB" id="A0A1G1X9K3"/>
<dbReference type="Proteomes" id="UP000177941">
    <property type="component" value="Unassembled WGS sequence"/>
</dbReference>
<dbReference type="PANTHER" id="PTHR43179">
    <property type="entry name" value="RHAMNOSYLTRANSFERASE WBBL"/>
    <property type="match status" value="1"/>
</dbReference>
<evidence type="ECO:0008006" key="6">
    <source>
        <dbReference type="Google" id="ProtNLM"/>
    </source>
</evidence>
<organism evidence="4 5">
    <name type="scientific">Candidatus Andersenbacteria bacterium RIFCSPHIGHO2_12_FULL_45_11b</name>
    <dbReference type="NCBI Taxonomy" id="1797282"/>
    <lineage>
        <taxon>Bacteria</taxon>
        <taxon>Candidatus Anderseniibacteriota</taxon>
    </lineage>
</organism>
<dbReference type="CDD" id="cd04186">
    <property type="entry name" value="GT_2_like_c"/>
    <property type="match status" value="1"/>
</dbReference>
<dbReference type="SUPFAM" id="SSF53448">
    <property type="entry name" value="Nucleotide-diphospho-sugar transferases"/>
    <property type="match status" value="1"/>
</dbReference>
<keyword evidence="1" id="KW-0808">Transferase</keyword>
<dbReference type="InterPro" id="IPR027791">
    <property type="entry name" value="Galactosyl_T_C"/>
</dbReference>
<evidence type="ECO:0000259" key="3">
    <source>
        <dbReference type="Pfam" id="PF02709"/>
    </source>
</evidence>
<evidence type="ECO:0000259" key="2">
    <source>
        <dbReference type="Pfam" id="PF00535"/>
    </source>
</evidence>
<evidence type="ECO:0000313" key="4">
    <source>
        <dbReference type="EMBL" id="OGY36735.1"/>
    </source>
</evidence>
<name>A0A1G1X9K3_9BACT</name>
<reference evidence="4 5" key="1">
    <citation type="journal article" date="2016" name="Nat. Commun.">
        <title>Thousands of microbial genomes shed light on interconnected biogeochemical processes in an aquifer system.</title>
        <authorList>
            <person name="Anantharaman K."/>
            <person name="Brown C.T."/>
            <person name="Hug L.A."/>
            <person name="Sharon I."/>
            <person name="Castelle C.J."/>
            <person name="Probst A.J."/>
            <person name="Thomas B.C."/>
            <person name="Singh A."/>
            <person name="Wilkins M.J."/>
            <person name="Karaoz U."/>
            <person name="Brodie E.L."/>
            <person name="Williams K.H."/>
            <person name="Hubbard S.S."/>
            <person name="Banfield J.F."/>
        </authorList>
    </citation>
    <scope>NUCLEOTIDE SEQUENCE [LARGE SCALE GENOMIC DNA]</scope>
</reference>
<dbReference type="Gene3D" id="3.90.550.10">
    <property type="entry name" value="Spore Coat Polysaccharide Biosynthesis Protein SpsA, Chain A"/>
    <property type="match status" value="1"/>
</dbReference>
<dbReference type="EMBL" id="MHHS01000030">
    <property type="protein sequence ID" value="OGY36735.1"/>
    <property type="molecule type" value="Genomic_DNA"/>
</dbReference>